<dbReference type="InterPro" id="IPR009571">
    <property type="entry name" value="SUR7/Rim9-like_fungi"/>
</dbReference>
<name>A0A3E2HD41_SCYLI</name>
<dbReference type="Pfam" id="PF06687">
    <property type="entry name" value="SUR7"/>
    <property type="match status" value="1"/>
</dbReference>
<evidence type="ECO:0000256" key="1">
    <source>
        <dbReference type="SAM" id="MobiDB-lite"/>
    </source>
</evidence>
<keyword evidence="4" id="KW-1185">Reference proteome</keyword>
<gene>
    <name evidence="3" type="ORF">B7463_g5004</name>
</gene>
<protein>
    <submittedName>
        <fullName evidence="3">Uncharacterized protein</fullName>
    </submittedName>
</protein>
<dbReference type="PANTHER" id="PTHR28019:SF2">
    <property type="entry name" value="CELL MEMBRANE PROTEIN YLR413W-RELATED"/>
    <property type="match status" value="1"/>
</dbReference>
<feature type="transmembrane region" description="Helical" evidence="2">
    <location>
        <begin position="168"/>
        <end position="193"/>
    </location>
</feature>
<evidence type="ECO:0000313" key="3">
    <source>
        <dbReference type="EMBL" id="RFU31320.1"/>
    </source>
</evidence>
<dbReference type="AlphaFoldDB" id="A0A3E2HD41"/>
<dbReference type="OrthoDB" id="4480814at2759"/>
<reference evidence="3 4" key="1">
    <citation type="submission" date="2018-05" db="EMBL/GenBank/DDBJ databases">
        <title>Draft genome sequence of Scytalidium lignicola DSM 105466, a ubiquitous saprotrophic fungus.</title>
        <authorList>
            <person name="Buettner E."/>
            <person name="Gebauer A.M."/>
            <person name="Hofrichter M."/>
            <person name="Liers C."/>
            <person name="Kellner H."/>
        </authorList>
    </citation>
    <scope>NUCLEOTIDE SEQUENCE [LARGE SCALE GENOMIC DNA]</scope>
    <source>
        <strain evidence="3 4">DSM 105466</strain>
    </source>
</reference>
<dbReference type="OMA" id="YFLEVDV"/>
<accession>A0A3E2HD41</accession>
<dbReference type="InterPro" id="IPR052413">
    <property type="entry name" value="SUR7_domain"/>
</dbReference>
<feature type="non-terminal residue" evidence="3">
    <location>
        <position position="1"/>
    </location>
</feature>
<feature type="transmembrane region" description="Helical" evidence="2">
    <location>
        <begin position="140"/>
        <end position="161"/>
    </location>
</feature>
<comment type="caution">
    <text evidence="3">The sequence shown here is derived from an EMBL/GenBank/DDBJ whole genome shotgun (WGS) entry which is preliminary data.</text>
</comment>
<dbReference type="EMBL" id="NCSJ02000078">
    <property type="protein sequence ID" value="RFU31320.1"/>
    <property type="molecule type" value="Genomic_DNA"/>
</dbReference>
<feature type="non-terminal residue" evidence="3">
    <location>
        <position position="367"/>
    </location>
</feature>
<organism evidence="3 4">
    <name type="scientific">Scytalidium lignicola</name>
    <name type="common">Hyphomycete</name>
    <dbReference type="NCBI Taxonomy" id="5539"/>
    <lineage>
        <taxon>Eukaryota</taxon>
        <taxon>Fungi</taxon>
        <taxon>Dikarya</taxon>
        <taxon>Ascomycota</taxon>
        <taxon>Pezizomycotina</taxon>
        <taxon>Leotiomycetes</taxon>
        <taxon>Leotiomycetes incertae sedis</taxon>
        <taxon>Scytalidium</taxon>
    </lineage>
</organism>
<sequence>MRVHGWLPCLTGLVTVVLTLLVILSGLNAHILSKFFFLKADTASLNVASKLSGSDFLRDLTALTKTDFIGQNASAKSLGLADSYTVSLLALCGENKTETACSSPQFGFHFKPGSDLKLDNSALQDTLPGAINNYSATSKFLSIGYVLAIFFAFLAPLVNLFSYSAGAALAAALMSTLATVLLLASSVASLVTFTNFSKAFNSALSPYGAKSHLGTTLFVISWVATAFSIATTMLLFRSHHGASRNGGRRGKSRAVEGEKGVEGEDPAPRKLRLLSRMPTWKMHEYRQIGKQQQAVQVQKVGGIRAGANDDDFDSLVRNVGMEGVDEEPDMEPSHGEGPHRGISMQVFNKNEPSKNIDAVYEPYRGAA</sequence>
<keyword evidence="2" id="KW-0812">Transmembrane</keyword>
<evidence type="ECO:0000256" key="2">
    <source>
        <dbReference type="SAM" id="Phobius"/>
    </source>
</evidence>
<keyword evidence="2" id="KW-0472">Membrane</keyword>
<feature type="region of interest" description="Disordered" evidence="1">
    <location>
        <begin position="241"/>
        <end position="266"/>
    </location>
</feature>
<dbReference type="GO" id="GO:0031505">
    <property type="term" value="P:fungal-type cell wall organization"/>
    <property type="evidence" value="ECO:0007669"/>
    <property type="project" value="TreeGrafter"/>
</dbReference>
<dbReference type="GO" id="GO:0005886">
    <property type="term" value="C:plasma membrane"/>
    <property type="evidence" value="ECO:0007669"/>
    <property type="project" value="InterPro"/>
</dbReference>
<dbReference type="GO" id="GO:0051285">
    <property type="term" value="C:cell cortex of cell tip"/>
    <property type="evidence" value="ECO:0007669"/>
    <property type="project" value="TreeGrafter"/>
</dbReference>
<feature type="compositionally biased region" description="Basic residues" evidence="1">
    <location>
        <begin position="241"/>
        <end position="252"/>
    </location>
</feature>
<feature type="compositionally biased region" description="Basic and acidic residues" evidence="1">
    <location>
        <begin position="253"/>
        <end position="266"/>
    </location>
</feature>
<dbReference type="Proteomes" id="UP000258309">
    <property type="component" value="Unassembled WGS sequence"/>
</dbReference>
<dbReference type="PANTHER" id="PTHR28019">
    <property type="entry name" value="CELL MEMBRANE PROTEIN YLR413W-RELATED"/>
    <property type="match status" value="1"/>
</dbReference>
<proteinExistence type="predicted"/>
<feature type="transmembrane region" description="Helical" evidence="2">
    <location>
        <begin position="213"/>
        <end position="236"/>
    </location>
</feature>
<keyword evidence="2" id="KW-1133">Transmembrane helix</keyword>
<feature type="region of interest" description="Disordered" evidence="1">
    <location>
        <begin position="324"/>
        <end position="350"/>
    </location>
</feature>
<evidence type="ECO:0000313" key="4">
    <source>
        <dbReference type="Proteomes" id="UP000258309"/>
    </source>
</evidence>